<dbReference type="AlphaFoldDB" id="A0A917JYR6"/>
<gene>
    <name evidence="2" type="ORF">GCM10007966_19210</name>
</gene>
<organism evidence="2 3">
    <name type="scientific">Legionella impletisoli</name>
    <dbReference type="NCBI Taxonomy" id="343510"/>
    <lineage>
        <taxon>Bacteria</taxon>
        <taxon>Pseudomonadati</taxon>
        <taxon>Pseudomonadota</taxon>
        <taxon>Gammaproteobacteria</taxon>
        <taxon>Legionellales</taxon>
        <taxon>Legionellaceae</taxon>
        <taxon>Legionella</taxon>
    </lineage>
</organism>
<dbReference type="RefSeq" id="WP_229669376.1">
    <property type="nucleotide sequence ID" value="NZ_BMOB01000009.1"/>
</dbReference>
<keyword evidence="1" id="KW-1133">Transmembrane helix</keyword>
<keyword evidence="3" id="KW-1185">Reference proteome</keyword>
<protein>
    <submittedName>
        <fullName evidence="2">Uncharacterized protein</fullName>
    </submittedName>
</protein>
<proteinExistence type="predicted"/>
<feature type="transmembrane region" description="Helical" evidence="1">
    <location>
        <begin position="6"/>
        <end position="25"/>
    </location>
</feature>
<keyword evidence="1" id="KW-0812">Transmembrane</keyword>
<reference evidence="2" key="2">
    <citation type="submission" date="2020-09" db="EMBL/GenBank/DDBJ databases">
        <authorList>
            <person name="Sun Q."/>
            <person name="Ohkuma M."/>
        </authorList>
    </citation>
    <scope>NUCLEOTIDE SEQUENCE</scope>
    <source>
        <strain evidence="2">JCM 13919</strain>
    </source>
</reference>
<keyword evidence="1" id="KW-0472">Membrane</keyword>
<evidence type="ECO:0000256" key="1">
    <source>
        <dbReference type="SAM" id="Phobius"/>
    </source>
</evidence>
<reference evidence="2" key="1">
    <citation type="journal article" date="2014" name="Int. J. Syst. Evol. Microbiol.">
        <title>Complete genome sequence of Corynebacterium casei LMG S-19264T (=DSM 44701T), isolated from a smear-ripened cheese.</title>
        <authorList>
            <consortium name="US DOE Joint Genome Institute (JGI-PGF)"/>
            <person name="Walter F."/>
            <person name="Albersmeier A."/>
            <person name="Kalinowski J."/>
            <person name="Ruckert C."/>
        </authorList>
    </citation>
    <scope>NUCLEOTIDE SEQUENCE</scope>
    <source>
        <strain evidence="2">JCM 13919</strain>
    </source>
</reference>
<dbReference type="EMBL" id="BMOB01000009">
    <property type="protein sequence ID" value="GGI90680.1"/>
    <property type="molecule type" value="Genomic_DNA"/>
</dbReference>
<sequence length="173" mass="20142">MFFLSIWGAVTGTVGTILGIISITLKIKEFNRNKPNLVCKSQIKYSTINNLDVRIFISSTGRTPIQINKIKVYVLPRKFWMRILKSYYYKKRKAILELNVPKTTLNEQEKIDFKLAIPQDLEYSDIYKISIIDGVDKEWPVDWPSVSTVKKKTNQTVCHINILSNRLKILFRS</sequence>
<accession>A0A917JYR6</accession>
<name>A0A917JYR6_9GAMM</name>
<evidence type="ECO:0000313" key="3">
    <source>
        <dbReference type="Proteomes" id="UP000630149"/>
    </source>
</evidence>
<evidence type="ECO:0000313" key="2">
    <source>
        <dbReference type="EMBL" id="GGI90680.1"/>
    </source>
</evidence>
<comment type="caution">
    <text evidence="2">The sequence shown here is derived from an EMBL/GenBank/DDBJ whole genome shotgun (WGS) entry which is preliminary data.</text>
</comment>
<dbReference type="Proteomes" id="UP000630149">
    <property type="component" value="Unassembled WGS sequence"/>
</dbReference>